<evidence type="ECO:0000313" key="1">
    <source>
        <dbReference type="EMBL" id="OEH94614.1"/>
    </source>
</evidence>
<dbReference type="AlphaFoldDB" id="A0A3F3IEV7"/>
<name>A0A3F3IEV7_SALER</name>
<proteinExistence type="predicted"/>
<dbReference type="Proteomes" id="UP000852880">
    <property type="component" value="Unassembled WGS sequence"/>
</dbReference>
<reference evidence="1" key="1">
    <citation type="submission" date="2016-09" db="EMBL/GenBank/DDBJ databases">
        <title>Whole Genome Sequencing of Salmonella enterica subsp. enterica serovar Nottingham.</title>
        <authorList>
            <person name="Zheng J."/>
            <person name="Wang H."/>
        </authorList>
    </citation>
    <scope>NUCLEOTIDE SEQUENCE [LARGE SCALE GENOMIC DNA]</scope>
    <source>
        <strain evidence="1">CFSAN055411</strain>
    </source>
</reference>
<gene>
    <name evidence="1" type="ORF">BH006_09030</name>
</gene>
<organism evidence="1">
    <name type="scientific">Salmonella enterica</name>
    <name type="common">Salmonella choleraesuis</name>
    <dbReference type="NCBI Taxonomy" id="28901"/>
    <lineage>
        <taxon>Bacteria</taxon>
        <taxon>Pseudomonadati</taxon>
        <taxon>Pseudomonadota</taxon>
        <taxon>Gammaproteobacteria</taxon>
        <taxon>Enterobacterales</taxon>
        <taxon>Enterobacteriaceae</taxon>
        <taxon>Salmonella</taxon>
    </lineage>
</organism>
<dbReference type="RefSeq" id="WP_069722060.1">
    <property type="nucleotide sequence ID" value="NZ_MJEL01000062.1"/>
</dbReference>
<sequence length="126" mass="14722">MQVKVTIHKDVECSAAATHYAKLLRDWKTTGILPAHFGRDGQWELNKRTVDSNIFKLHIRLPDEPGWKKHKPQLERTSNHYLVYVRHWLNEDQIQIISIMSPNAHELANSSFLAVLEQRAEDFHNT</sequence>
<dbReference type="EMBL" id="MJEL01000062">
    <property type="protein sequence ID" value="OEH94614.1"/>
    <property type="molecule type" value="Genomic_DNA"/>
</dbReference>
<comment type="caution">
    <text evidence="1">The sequence shown here is derived from an EMBL/GenBank/DDBJ whole genome shotgun (WGS) entry which is preliminary data.</text>
</comment>
<dbReference type="Pfam" id="PF13957">
    <property type="entry name" value="YafO_toxin"/>
    <property type="match status" value="1"/>
</dbReference>
<protein>
    <submittedName>
        <fullName evidence="1">Toxin YafO</fullName>
    </submittedName>
</protein>
<accession>A0A3F3IEV7</accession>
<dbReference type="InterPro" id="IPR020353">
    <property type="entry name" value="Toxin_YafO"/>
</dbReference>